<sequence>MWSERGGKERLVVTGRPITHHPLKYKPRFFCSDETLESQKPLATITFVVCAFGCLGVCECGETERQRDGRERVVSKGGGSIFSRDRRGQHLGGRDHTVQVGQLERDEHPRLPRLFLRICFSSSPPGSFLLSQIKRASASQLGHTCQNWPSWARWIFGYAGVSMSSPALGSAISNLTPALTFIFAILFRMEEVSLNKRSSQAKIVGTVLSICGTSVITLYRGPLVIFTPKPSLSLYPLMQGSNSNWVVGGILLTADYILLTLWYILLKQIMKEYPAELTVIFFYNVVVSFMTAIVCLVMEHDMSAWRVQGIELASVICSGLFNRCLTNIVHTWAIRLKGPFYVAMFKPLLIPVAVAMGVFFLGDKLHLGSLIGATILSIGFYIVMWGKAKEEVVEESVESRLESPSFEKVPLLQ</sequence>
<proteinExistence type="predicted"/>
<reference evidence="8" key="1">
    <citation type="submission" date="2025-08" db="UniProtKB">
        <authorList>
            <consortium name="RefSeq"/>
        </authorList>
    </citation>
    <scope>IDENTIFICATION</scope>
    <source>
        <tissue evidence="8">Leaf</tissue>
    </source>
</reference>
<feature type="region of interest" description="Disordered" evidence="5">
    <location>
        <begin position="71"/>
        <end position="96"/>
    </location>
</feature>
<keyword evidence="2 6" id="KW-0812">Transmembrane</keyword>
<dbReference type="GeneID" id="115748163"/>
<feature type="transmembrane region" description="Helical" evidence="6">
    <location>
        <begin position="245"/>
        <end position="265"/>
    </location>
</feature>
<dbReference type="Proteomes" id="UP000827889">
    <property type="component" value="Chromosome 8"/>
</dbReference>
<dbReference type="RefSeq" id="XP_048139624.1">
    <property type="nucleotide sequence ID" value="XM_048283667.1"/>
</dbReference>
<gene>
    <name evidence="8" type="primary">LOC115748163</name>
</gene>
<name>A0ABM3HSP8_9MYRT</name>
<feature type="transmembrane region" description="Helical" evidence="6">
    <location>
        <begin position="340"/>
        <end position="361"/>
    </location>
</feature>
<keyword evidence="7" id="KW-1185">Reference proteome</keyword>
<feature type="transmembrane region" description="Helical" evidence="6">
    <location>
        <begin position="277"/>
        <end position="300"/>
    </location>
</feature>
<evidence type="ECO:0000256" key="3">
    <source>
        <dbReference type="ARBA" id="ARBA00022989"/>
    </source>
</evidence>
<keyword evidence="3 6" id="KW-1133">Transmembrane helix</keyword>
<organism evidence="7 8">
    <name type="scientific">Rhodamnia argentea</name>
    <dbReference type="NCBI Taxonomy" id="178133"/>
    <lineage>
        <taxon>Eukaryota</taxon>
        <taxon>Viridiplantae</taxon>
        <taxon>Streptophyta</taxon>
        <taxon>Embryophyta</taxon>
        <taxon>Tracheophyta</taxon>
        <taxon>Spermatophyta</taxon>
        <taxon>Magnoliopsida</taxon>
        <taxon>eudicotyledons</taxon>
        <taxon>Gunneridae</taxon>
        <taxon>Pentapetalae</taxon>
        <taxon>rosids</taxon>
        <taxon>malvids</taxon>
        <taxon>Myrtales</taxon>
        <taxon>Myrtaceae</taxon>
        <taxon>Myrtoideae</taxon>
        <taxon>Myrteae</taxon>
        <taxon>Australasian group</taxon>
        <taxon>Rhodamnia</taxon>
    </lineage>
</organism>
<dbReference type="InterPro" id="IPR037185">
    <property type="entry name" value="EmrE-like"/>
</dbReference>
<feature type="transmembrane region" description="Helical" evidence="6">
    <location>
        <begin position="201"/>
        <end position="225"/>
    </location>
</feature>
<evidence type="ECO:0000313" key="8">
    <source>
        <dbReference type="RefSeq" id="XP_048139624.1"/>
    </source>
</evidence>
<accession>A0ABM3HSP8</accession>
<feature type="compositionally biased region" description="Basic and acidic residues" evidence="5">
    <location>
        <begin position="83"/>
        <end position="96"/>
    </location>
</feature>
<dbReference type="SUPFAM" id="SSF103481">
    <property type="entry name" value="Multidrug resistance efflux transporter EmrE"/>
    <property type="match status" value="1"/>
</dbReference>
<protein>
    <submittedName>
        <fullName evidence="8">WAT1-related protein At3g28050-like isoform X1</fullName>
    </submittedName>
</protein>
<feature type="transmembrane region" description="Helical" evidence="6">
    <location>
        <begin position="171"/>
        <end position="189"/>
    </location>
</feature>
<dbReference type="InterPro" id="IPR030184">
    <property type="entry name" value="WAT1-related"/>
</dbReference>
<feature type="transmembrane region" description="Helical" evidence="6">
    <location>
        <begin position="367"/>
        <end position="386"/>
    </location>
</feature>
<evidence type="ECO:0000256" key="4">
    <source>
        <dbReference type="ARBA" id="ARBA00023136"/>
    </source>
</evidence>
<evidence type="ECO:0000256" key="5">
    <source>
        <dbReference type="SAM" id="MobiDB-lite"/>
    </source>
</evidence>
<evidence type="ECO:0000256" key="1">
    <source>
        <dbReference type="ARBA" id="ARBA00004141"/>
    </source>
</evidence>
<evidence type="ECO:0000313" key="7">
    <source>
        <dbReference type="Proteomes" id="UP000827889"/>
    </source>
</evidence>
<evidence type="ECO:0000256" key="2">
    <source>
        <dbReference type="ARBA" id="ARBA00022692"/>
    </source>
</evidence>
<keyword evidence="4 6" id="KW-0472">Membrane</keyword>
<comment type="subcellular location">
    <subcellularLocation>
        <location evidence="1">Membrane</location>
        <topology evidence="1">Multi-pass membrane protein</topology>
    </subcellularLocation>
</comment>
<dbReference type="PANTHER" id="PTHR31218">
    <property type="entry name" value="WAT1-RELATED PROTEIN"/>
    <property type="match status" value="1"/>
</dbReference>
<evidence type="ECO:0000256" key="6">
    <source>
        <dbReference type="SAM" id="Phobius"/>
    </source>
</evidence>